<keyword evidence="2" id="KW-0521">NADP</keyword>
<dbReference type="SUPFAM" id="SSF51735">
    <property type="entry name" value="NAD(P)-binding Rossmann-fold domains"/>
    <property type="match status" value="1"/>
</dbReference>
<dbReference type="PANTHER" id="PTHR42748">
    <property type="entry name" value="NITROGEN METABOLITE REPRESSION PROTEIN NMRA FAMILY MEMBER"/>
    <property type="match status" value="1"/>
</dbReference>
<dbReference type="InterPro" id="IPR008030">
    <property type="entry name" value="NmrA-like"/>
</dbReference>
<feature type="domain" description="NmrA-like" evidence="3">
    <location>
        <begin position="8"/>
        <end position="303"/>
    </location>
</feature>
<organism evidence="4 5">
    <name type="scientific">Seminavis robusta</name>
    <dbReference type="NCBI Taxonomy" id="568900"/>
    <lineage>
        <taxon>Eukaryota</taxon>
        <taxon>Sar</taxon>
        <taxon>Stramenopiles</taxon>
        <taxon>Ochrophyta</taxon>
        <taxon>Bacillariophyta</taxon>
        <taxon>Bacillariophyceae</taxon>
        <taxon>Bacillariophycidae</taxon>
        <taxon>Naviculales</taxon>
        <taxon>Naviculaceae</taxon>
        <taxon>Seminavis</taxon>
    </lineage>
</organism>
<gene>
    <name evidence="4" type="ORF">SEMRO_248_G098520.1</name>
</gene>
<dbReference type="InterPro" id="IPR051164">
    <property type="entry name" value="NmrA-like_oxidored"/>
</dbReference>
<protein>
    <submittedName>
        <fullName evidence="4">NmrA-like family</fullName>
    </submittedName>
</protein>
<evidence type="ECO:0000313" key="5">
    <source>
        <dbReference type="Proteomes" id="UP001153069"/>
    </source>
</evidence>
<dbReference type="InterPro" id="IPR036291">
    <property type="entry name" value="NAD(P)-bd_dom_sf"/>
</dbReference>
<proteinExistence type="inferred from homology"/>
<reference evidence="4" key="1">
    <citation type="submission" date="2020-06" db="EMBL/GenBank/DDBJ databases">
        <authorList>
            <consortium name="Plant Systems Biology data submission"/>
        </authorList>
    </citation>
    <scope>NUCLEOTIDE SEQUENCE</scope>
    <source>
        <strain evidence="4">D6</strain>
    </source>
</reference>
<dbReference type="Pfam" id="PF05368">
    <property type="entry name" value="NmrA"/>
    <property type="match status" value="1"/>
</dbReference>
<keyword evidence="5" id="KW-1185">Reference proteome</keyword>
<dbReference type="EMBL" id="CAICTM010000247">
    <property type="protein sequence ID" value="CAB9505945.1"/>
    <property type="molecule type" value="Genomic_DNA"/>
</dbReference>
<dbReference type="PANTHER" id="PTHR42748:SF7">
    <property type="entry name" value="NMRA LIKE REDOX SENSOR 1-RELATED"/>
    <property type="match status" value="1"/>
</dbReference>
<sequence length="349" mass="38215">MPPADNSKSSVLVTLATGKLGLGICEAFLGVNDGDNAYVVHGTSRNPQHPALLSRGIQPIEFQFGSKESIERALNIANPDVVVVITALIQIAKSVSAEVEHARIILDACKDFGSNHPGRAPPHVIFCSSHSATKDTPDRVPHFKSKYFCEEYLRGLDIPHSILKPASFMENFDDPTVYNPLTYGTLRDLYPIDTPVPLVGTLDVGKAAVAMVRQSMRHGEKVPCISIVSTGRQSAECLSQASGTPGCSYQTAPPRFVQYIILRDLYHMVSHVGQESAGDDCYQDEMKAFRELVPKPMSLQEWFQKKGKWADGTPFGEKPTAKSMWDSKLVLVASSAVLVAVAWSWRSRS</sequence>
<evidence type="ECO:0000259" key="3">
    <source>
        <dbReference type="Pfam" id="PF05368"/>
    </source>
</evidence>
<evidence type="ECO:0000313" key="4">
    <source>
        <dbReference type="EMBL" id="CAB9505945.1"/>
    </source>
</evidence>
<evidence type="ECO:0000256" key="1">
    <source>
        <dbReference type="ARBA" id="ARBA00006328"/>
    </source>
</evidence>
<dbReference type="OrthoDB" id="3358371at2759"/>
<accession>A0A9N8HB51</accession>
<name>A0A9N8HB51_9STRA</name>
<comment type="similarity">
    <text evidence="1">Belongs to the NmrA-type oxidoreductase family.</text>
</comment>
<dbReference type="AlphaFoldDB" id="A0A9N8HB51"/>
<evidence type="ECO:0000256" key="2">
    <source>
        <dbReference type="ARBA" id="ARBA00022857"/>
    </source>
</evidence>
<dbReference type="Proteomes" id="UP001153069">
    <property type="component" value="Unassembled WGS sequence"/>
</dbReference>
<comment type="caution">
    <text evidence="4">The sequence shown here is derived from an EMBL/GenBank/DDBJ whole genome shotgun (WGS) entry which is preliminary data.</text>
</comment>
<dbReference type="Gene3D" id="3.40.50.720">
    <property type="entry name" value="NAD(P)-binding Rossmann-like Domain"/>
    <property type="match status" value="1"/>
</dbReference>